<dbReference type="Pfam" id="PF16901">
    <property type="entry name" value="DAO_C"/>
    <property type="match status" value="1"/>
</dbReference>
<sequence>MSGEYDLLVVGGGINGAGIARDAAGRGMKVLLVEKDDLASHTSSASTKLIHGGLRYLEQYDFRLVAESLHEREVLLAAAPHIIRPLRFVLPHEPSMRPRWMLKIGLMLYDRLGGRRRSLPGSTAIDLRKAPHRSILLDRFTHGFEYSDCWVEDARLVVLSAMDAEHRGATIRTRCECTALKRHQDHWRATLRSEGGEEQVAARAVVNAAGPFVDRVARVALGVGTPAHLRLVKGSHIIVRRAYPGEHAYIFQQPDGRIVFAIPYERDYTLIGTTDLRYEGDLDHVAITPGETAYLCDAASRYFASAVTEDEIVSTYSGVRPLYEDNAKSNSTVTRDYVFELEADGGAPILSVYGGKLTTYRRLAEHALERLGKAMAVPGRPWTASAPLPGGDLEGDFAGFLWQAHERWPWIPPEMLQRLARAYGTRIVDLLGEATSLSELGEDLGGTLYEAELNYLVAHEYAHTAEDVLWRRSKLGLHLAAESHQAVSDWFAARL</sequence>
<feature type="domain" description="FAD dependent oxidoreductase" evidence="7">
    <location>
        <begin position="6"/>
        <end position="361"/>
    </location>
</feature>
<evidence type="ECO:0000256" key="1">
    <source>
        <dbReference type="ARBA" id="ARBA00001974"/>
    </source>
</evidence>
<gene>
    <name evidence="9" type="primary">glpD</name>
    <name evidence="9" type="ORF">K3181_08780</name>
</gene>
<evidence type="ECO:0000313" key="10">
    <source>
        <dbReference type="Proteomes" id="UP000782554"/>
    </source>
</evidence>
<dbReference type="Gene3D" id="3.50.50.60">
    <property type="entry name" value="FAD/NAD(P)-binding domain"/>
    <property type="match status" value="1"/>
</dbReference>
<comment type="catalytic activity">
    <reaction evidence="6">
        <text>a quinone + sn-glycerol 3-phosphate = dihydroxyacetone phosphate + a quinol</text>
        <dbReference type="Rhea" id="RHEA:18977"/>
        <dbReference type="ChEBI" id="CHEBI:24646"/>
        <dbReference type="ChEBI" id="CHEBI:57597"/>
        <dbReference type="ChEBI" id="CHEBI:57642"/>
        <dbReference type="ChEBI" id="CHEBI:132124"/>
        <dbReference type="EC" id="1.1.5.3"/>
    </reaction>
</comment>
<dbReference type="InterPro" id="IPR031656">
    <property type="entry name" value="DAO_C"/>
</dbReference>
<dbReference type="PROSITE" id="PS00978">
    <property type="entry name" value="FAD_G3PDH_2"/>
    <property type="match status" value="1"/>
</dbReference>
<feature type="domain" description="Alpha-glycerophosphate oxidase C-terminal" evidence="8">
    <location>
        <begin position="383"/>
        <end position="488"/>
    </location>
</feature>
<evidence type="ECO:0000259" key="8">
    <source>
        <dbReference type="Pfam" id="PF16901"/>
    </source>
</evidence>
<dbReference type="NCBIfam" id="NF008899">
    <property type="entry name" value="PRK12266.1"/>
    <property type="match status" value="1"/>
</dbReference>
<reference evidence="9 10" key="1">
    <citation type="submission" date="2021-08" db="EMBL/GenBank/DDBJ databases">
        <title>Comparative Genomics Analysis of the Genus Qipengyuania Reveals Extensive Genetic Diversity and Metabolic Versatility, Including the Description of Fifteen Novel Species.</title>
        <authorList>
            <person name="Liu Y."/>
        </authorList>
    </citation>
    <scope>NUCLEOTIDE SEQUENCE [LARGE SCALE GENOMIC DNA]</scope>
    <source>
        <strain evidence="9 10">YG27</strain>
    </source>
</reference>
<dbReference type="Gene3D" id="3.30.9.10">
    <property type="entry name" value="D-Amino Acid Oxidase, subunit A, domain 2"/>
    <property type="match status" value="1"/>
</dbReference>
<evidence type="ECO:0000259" key="7">
    <source>
        <dbReference type="Pfam" id="PF01266"/>
    </source>
</evidence>
<comment type="similarity">
    <text evidence="2 6">Belongs to the FAD-dependent glycerol-3-phosphate dehydrogenase family.</text>
</comment>
<dbReference type="PANTHER" id="PTHR11985">
    <property type="entry name" value="GLYCEROL-3-PHOSPHATE DEHYDROGENASE"/>
    <property type="match status" value="1"/>
</dbReference>
<dbReference type="Gene3D" id="6.10.250.1890">
    <property type="match status" value="1"/>
</dbReference>
<dbReference type="GO" id="GO:0004368">
    <property type="term" value="F:glycerol-3-phosphate dehydrogenase (quinone) activity"/>
    <property type="evidence" value="ECO:0007669"/>
    <property type="project" value="UniProtKB-EC"/>
</dbReference>
<evidence type="ECO:0000256" key="6">
    <source>
        <dbReference type="RuleBase" id="RU361217"/>
    </source>
</evidence>
<evidence type="ECO:0000256" key="5">
    <source>
        <dbReference type="ARBA" id="ARBA00023002"/>
    </source>
</evidence>
<dbReference type="SUPFAM" id="SSF51905">
    <property type="entry name" value="FAD/NAD(P)-binding domain"/>
    <property type="match status" value="1"/>
</dbReference>
<accession>A0ABS7JV47</accession>
<keyword evidence="4" id="KW-0274">FAD</keyword>
<dbReference type="InterPro" id="IPR036188">
    <property type="entry name" value="FAD/NAD-bd_sf"/>
</dbReference>
<evidence type="ECO:0000256" key="3">
    <source>
        <dbReference type="ARBA" id="ARBA00022630"/>
    </source>
</evidence>
<keyword evidence="3 6" id="KW-0285">Flavoprotein</keyword>
<dbReference type="Proteomes" id="UP000782554">
    <property type="component" value="Unassembled WGS sequence"/>
</dbReference>
<dbReference type="NCBIfam" id="NF009906">
    <property type="entry name" value="PRK13369.1"/>
    <property type="match status" value="1"/>
</dbReference>
<dbReference type="EC" id="1.1.5.3" evidence="6"/>
<dbReference type="SUPFAM" id="SSF54373">
    <property type="entry name" value="FAD-linked reductases, C-terminal domain"/>
    <property type="match status" value="1"/>
</dbReference>
<dbReference type="PRINTS" id="PR01001">
    <property type="entry name" value="FADG3PDH"/>
</dbReference>
<comment type="caution">
    <text evidence="9">The sequence shown here is derived from an EMBL/GenBank/DDBJ whole genome shotgun (WGS) entry which is preliminary data.</text>
</comment>
<evidence type="ECO:0000256" key="2">
    <source>
        <dbReference type="ARBA" id="ARBA00007330"/>
    </source>
</evidence>
<organism evidence="9 10">
    <name type="scientific">Qipengyuania mesophila</name>
    <dbReference type="NCBI Taxonomy" id="2867246"/>
    <lineage>
        <taxon>Bacteria</taxon>
        <taxon>Pseudomonadati</taxon>
        <taxon>Pseudomonadota</taxon>
        <taxon>Alphaproteobacteria</taxon>
        <taxon>Sphingomonadales</taxon>
        <taxon>Erythrobacteraceae</taxon>
        <taxon>Qipengyuania</taxon>
    </lineage>
</organism>
<comment type="cofactor">
    <cofactor evidence="1 6">
        <name>FAD</name>
        <dbReference type="ChEBI" id="CHEBI:57692"/>
    </cofactor>
</comment>
<protein>
    <recommendedName>
        <fullName evidence="6">Glycerol-3-phosphate dehydrogenase</fullName>
        <ecNumber evidence="6">1.1.5.3</ecNumber>
    </recommendedName>
</protein>
<keyword evidence="10" id="KW-1185">Reference proteome</keyword>
<keyword evidence="5 6" id="KW-0560">Oxidoreductase</keyword>
<dbReference type="RefSeq" id="WP_221602612.1">
    <property type="nucleotide sequence ID" value="NZ_JAIGNU010000001.1"/>
</dbReference>
<evidence type="ECO:0000313" key="9">
    <source>
        <dbReference type="EMBL" id="MBX7501535.1"/>
    </source>
</evidence>
<dbReference type="PROSITE" id="PS00977">
    <property type="entry name" value="FAD_G3PDH_1"/>
    <property type="match status" value="1"/>
</dbReference>
<dbReference type="PANTHER" id="PTHR11985:SF15">
    <property type="entry name" value="GLYCEROL-3-PHOSPHATE DEHYDROGENASE, MITOCHONDRIAL"/>
    <property type="match status" value="1"/>
</dbReference>
<proteinExistence type="inferred from homology"/>
<evidence type="ECO:0000256" key="4">
    <source>
        <dbReference type="ARBA" id="ARBA00022827"/>
    </source>
</evidence>
<dbReference type="Pfam" id="PF01266">
    <property type="entry name" value="DAO"/>
    <property type="match status" value="1"/>
</dbReference>
<dbReference type="InterPro" id="IPR006076">
    <property type="entry name" value="FAD-dep_OxRdtase"/>
</dbReference>
<dbReference type="InterPro" id="IPR000447">
    <property type="entry name" value="G3P_DH_FAD-dep"/>
</dbReference>
<dbReference type="EMBL" id="JAIGNU010000001">
    <property type="protein sequence ID" value="MBX7501535.1"/>
    <property type="molecule type" value="Genomic_DNA"/>
</dbReference>
<dbReference type="Gene3D" id="1.10.8.870">
    <property type="entry name" value="Alpha-glycerophosphate oxidase, cap domain"/>
    <property type="match status" value="1"/>
</dbReference>
<name>A0ABS7JV47_9SPHN</name>
<dbReference type="InterPro" id="IPR038299">
    <property type="entry name" value="DAO_C_sf"/>
</dbReference>